<dbReference type="CDD" id="cd17762">
    <property type="entry name" value="AMN"/>
    <property type="match status" value="1"/>
</dbReference>
<protein>
    <recommendedName>
        <fullName evidence="1">AMP nucleosidase</fullName>
        <ecNumber evidence="1">3.2.2.4</ecNumber>
    </recommendedName>
</protein>
<organism evidence="4 5">
    <name type="scientific">Ancylobacter defluvii</name>
    <dbReference type="NCBI Taxonomy" id="1282440"/>
    <lineage>
        <taxon>Bacteria</taxon>
        <taxon>Pseudomonadati</taxon>
        <taxon>Pseudomonadota</taxon>
        <taxon>Alphaproteobacteria</taxon>
        <taxon>Hyphomicrobiales</taxon>
        <taxon>Xanthobacteraceae</taxon>
        <taxon>Ancylobacter</taxon>
    </lineage>
</organism>
<dbReference type="InterPro" id="IPR011271">
    <property type="entry name" value="AMP_nucleosidase"/>
</dbReference>
<dbReference type="InterPro" id="IPR000845">
    <property type="entry name" value="Nucleoside_phosphorylase_d"/>
</dbReference>
<evidence type="ECO:0000259" key="2">
    <source>
        <dbReference type="Pfam" id="PF01048"/>
    </source>
</evidence>
<evidence type="ECO:0000313" key="4">
    <source>
        <dbReference type="EMBL" id="GLK83860.1"/>
    </source>
</evidence>
<dbReference type="InterPro" id="IPR018953">
    <property type="entry name" value="AMP_nucleoside_Pase_N"/>
</dbReference>
<dbReference type="PANTHER" id="PTHR43691">
    <property type="entry name" value="URIDINE PHOSPHORYLASE"/>
    <property type="match status" value="1"/>
</dbReference>
<dbReference type="Gene3D" id="3.30.1730.10">
    <property type="entry name" value="AMP nucleoside phosphorylase, N-terminal domain"/>
    <property type="match status" value="1"/>
</dbReference>
<dbReference type="GO" id="GO:0005829">
    <property type="term" value="C:cytosol"/>
    <property type="evidence" value="ECO:0007669"/>
    <property type="project" value="TreeGrafter"/>
</dbReference>
<keyword evidence="1" id="KW-0378">Hydrolase</keyword>
<dbReference type="Pfam" id="PF10423">
    <property type="entry name" value="AMNp_N"/>
    <property type="match status" value="1"/>
</dbReference>
<evidence type="ECO:0000259" key="3">
    <source>
        <dbReference type="Pfam" id="PF10423"/>
    </source>
</evidence>
<comment type="function">
    <text evidence="1">Catalyzes the hydrolysis of the N-glycosidic bond of AMP to form adenine and ribose 5-phosphate. Involved in regulation of AMP concentrations.</text>
</comment>
<dbReference type="NCBIfam" id="TIGR01717">
    <property type="entry name" value="AMP-nucleosdse"/>
    <property type="match status" value="1"/>
</dbReference>
<dbReference type="GO" id="GO:0044209">
    <property type="term" value="P:AMP salvage"/>
    <property type="evidence" value="ECO:0007669"/>
    <property type="project" value="InterPro"/>
</dbReference>
<gene>
    <name evidence="1 4" type="primary">amn</name>
    <name evidence="4" type="ORF">GCM10017653_19300</name>
</gene>
<keyword evidence="5" id="KW-1185">Reference proteome</keyword>
<evidence type="ECO:0000313" key="5">
    <source>
        <dbReference type="Proteomes" id="UP001143330"/>
    </source>
</evidence>
<dbReference type="EC" id="3.2.2.4" evidence="1"/>
<accession>A0A9W6NAR5</accession>
<dbReference type="Pfam" id="PF01048">
    <property type="entry name" value="PNP_UDP_1"/>
    <property type="match status" value="1"/>
</dbReference>
<comment type="catalytic activity">
    <reaction evidence="1">
        <text>AMP + H2O = D-ribose 5-phosphate + adenine</text>
        <dbReference type="Rhea" id="RHEA:20129"/>
        <dbReference type="ChEBI" id="CHEBI:15377"/>
        <dbReference type="ChEBI" id="CHEBI:16708"/>
        <dbReference type="ChEBI" id="CHEBI:78346"/>
        <dbReference type="ChEBI" id="CHEBI:456215"/>
        <dbReference type="EC" id="3.2.2.4"/>
    </reaction>
</comment>
<dbReference type="HAMAP" id="MF_01932">
    <property type="entry name" value="AMP_nucleosidase"/>
    <property type="match status" value="1"/>
</dbReference>
<proteinExistence type="inferred from homology"/>
<sequence length="485" mass="54020">MTFETAATPEAAIDRLETLYSAAREALRHDLQRYFETGQAPDAEERDRYRYPLLRVTHAPTRASTARIQRGYAKFAVPGIHQTTVTQPAEFRAYLLDQLTPLVEEFGATIETGVSHQEIPYPYALEGGDELGRGRVTASELARHFPTPLLSLVGDEIADGTFDLVEGEPRPLSLFDAVRVDYSLRRLVHYTGTDWRAFQPWILLTNYHRYVDQFVRLGLAEIEAGTAEALITPGGVRIDRESFDVAAVERVMAAPWHRYQMPAYHLVRPGGAGVTLVNIGVGPSNAKTITDHLAVLRPHCWLMVGHCGGLRQTQIIGDYVLAHAYLRQDGILDELVPPDIPIPALAEVQVALQQAAAEVTGEQGDQLKRRLRTGTVVTQDDRNWELRWAKERRRINLSRAIAVDMESGTVAAQGYRLRVPYGTLLCVSDKPLHGEIKLPGAANAFYERAVSEHLKIGLAALDKLRQAGASIHSRKLRSFDEPAFR</sequence>
<dbReference type="EMBL" id="BSFM01000011">
    <property type="protein sequence ID" value="GLK83860.1"/>
    <property type="molecule type" value="Genomic_DNA"/>
</dbReference>
<reference evidence="4" key="2">
    <citation type="submission" date="2023-01" db="EMBL/GenBank/DDBJ databases">
        <authorList>
            <person name="Sun Q."/>
            <person name="Evtushenko L."/>
        </authorList>
    </citation>
    <scope>NUCLEOTIDE SEQUENCE</scope>
    <source>
        <strain evidence="4">VKM B-2789</strain>
    </source>
</reference>
<dbReference type="Gene3D" id="3.40.50.1580">
    <property type="entry name" value="Nucleoside phosphorylase domain"/>
    <property type="match status" value="1"/>
</dbReference>
<dbReference type="PANTHER" id="PTHR43691:SF6">
    <property type="entry name" value="AMP NUCLEOSIDASE"/>
    <property type="match status" value="1"/>
</dbReference>
<comment type="caution">
    <text evidence="4">The sequence shown here is derived from an EMBL/GenBank/DDBJ whole genome shotgun (WGS) entry which is preliminary data.</text>
</comment>
<dbReference type="GO" id="GO:0009116">
    <property type="term" value="P:nucleoside metabolic process"/>
    <property type="evidence" value="ECO:0007669"/>
    <property type="project" value="InterPro"/>
</dbReference>
<feature type="domain" description="Nucleoside phosphorylase" evidence="2">
    <location>
        <begin position="270"/>
        <end position="458"/>
    </location>
</feature>
<reference evidence="4" key="1">
    <citation type="journal article" date="2014" name="Int. J. Syst. Evol. Microbiol.">
        <title>Complete genome sequence of Corynebacterium casei LMG S-19264T (=DSM 44701T), isolated from a smear-ripened cheese.</title>
        <authorList>
            <consortium name="US DOE Joint Genome Institute (JGI-PGF)"/>
            <person name="Walter F."/>
            <person name="Albersmeier A."/>
            <person name="Kalinowski J."/>
            <person name="Ruckert C."/>
        </authorList>
    </citation>
    <scope>NUCLEOTIDE SEQUENCE</scope>
    <source>
        <strain evidence="4">VKM B-2789</strain>
    </source>
</reference>
<dbReference type="RefSeq" id="WP_213364060.1">
    <property type="nucleotide sequence ID" value="NZ_BSFM01000011.1"/>
</dbReference>
<dbReference type="NCBIfam" id="NF006142">
    <property type="entry name" value="PRK08292.1"/>
    <property type="match status" value="1"/>
</dbReference>
<dbReference type="Proteomes" id="UP001143330">
    <property type="component" value="Unassembled WGS sequence"/>
</dbReference>
<dbReference type="InterPro" id="IPR037109">
    <property type="entry name" value="AMP_N_sf"/>
</dbReference>
<dbReference type="AlphaFoldDB" id="A0A9W6NAR5"/>
<dbReference type="InterPro" id="IPR035994">
    <property type="entry name" value="Nucleoside_phosphorylase_sf"/>
</dbReference>
<name>A0A9W6NAR5_9HYPH</name>
<dbReference type="SUPFAM" id="SSF53167">
    <property type="entry name" value="Purine and uridine phosphorylases"/>
    <property type="match status" value="1"/>
</dbReference>
<dbReference type="GO" id="GO:0008714">
    <property type="term" value="F:AMP nucleosidase activity"/>
    <property type="evidence" value="ECO:0007669"/>
    <property type="project" value="UniProtKB-UniRule"/>
</dbReference>
<evidence type="ECO:0000256" key="1">
    <source>
        <dbReference type="HAMAP-Rule" id="MF_01932"/>
    </source>
</evidence>
<comment type="similarity">
    <text evidence="1">Belongs to the AMP nucleosidase family.</text>
</comment>
<feature type="domain" description="AMP nucleoside phosphorylase N-terminal" evidence="3">
    <location>
        <begin position="11"/>
        <end position="168"/>
    </location>
</feature>
<dbReference type="InterPro" id="IPR047039">
    <property type="entry name" value="AMN_phosphorylase"/>
</dbReference>